<evidence type="ECO:0000313" key="9">
    <source>
        <dbReference type="Proteomes" id="UP001515480"/>
    </source>
</evidence>
<evidence type="ECO:0000256" key="6">
    <source>
        <dbReference type="ARBA" id="ARBA00023136"/>
    </source>
</evidence>
<name>A0AB34J421_PRYPA</name>
<evidence type="ECO:0000256" key="7">
    <source>
        <dbReference type="RuleBase" id="RU363079"/>
    </source>
</evidence>
<dbReference type="Proteomes" id="UP001515480">
    <property type="component" value="Unassembled WGS sequence"/>
</dbReference>
<feature type="transmembrane region" description="Helical" evidence="7">
    <location>
        <begin position="396"/>
        <end position="417"/>
    </location>
</feature>
<feature type="signal peptide" evidence="7">
    <location>
        <begin position="1"/>
        <end position="18"/>
    </location>
</feature>
<proteinExistence type="inferred from homology"/>
<feature type="chain" id="PRO_5044042074" description="Transmembrane 9 superfamily member" evidence="7">
    <location>
        <begin position="19"/>
        <end position="620"/>
    </location>
</feature>
<feature type="transmembrane region" description="Helical" evidence="7">
    <location>
        <begin position="361"/>
        <end position="384"/>
    </location>
</feature>
<feature type="transmembrane region" description="Helical" evidence="7">
    <location>
        <begin position="448"/>
        <end position="470"/>
    </location>
</feature>
<comment type="subcellular location">
    <subcellularLocation>
        <location evidence="1">Membrane</location>
        <topology evidence="1">Multi-pass membrane protein</topology>
    </subcellularLocation>
</comment>
<dbReference type="GO" id="GO:0016020">
    <property type="term" value="C:membrane"/>
    <property type="evidence" value="ECO:0007669"/>
    <property type="project" value="UniProtKB-SubCell"/>
</dbReference>
<evidence type="ECO:0000256" key="5">
    <source>
        <dbReference type="ARBA" id="ARBA00022989"/>
    </source>
</evidence>
<keyword evidence="5 7" id="KW-1133">Transmembrane helix</keyword>
<gene>
    <name evidence="8" type="ORF">AB1Y20_005246</name>
</gene>
<dbReference type="AlphaFoldDB" id="A0AB34J421"/>
<evidence type="ECO:0000256" key="3">
    <source>
        <dbReference type="ARBA" id="ARBA00022692"/>
    </source>
</evidence>
<keyword evidence="4 7" id="KW-0732">Signal</keyword>
<feature type="transmembrane region" description="Helical" evidence="7">
    <location>
        <begin position="520"/>
        <end position="539"/>
    </location>
</feature>
<dbReference type="GO" id="GO:0072657">
    <property type="term" value="P:protein localization to membrane"/>
    <property type="evidence" value="ECO:0007669"/>
    <property type="project" value="TreeGrafter"/>
</dbReference>
<reference evidence="8 9" key="1">
    <citation type="journal article" date="2024" name="Science">
        <title>Giant polyketide synthase enzymes in the biosynthesis of giant marine polyether toxins.</title>
        <authorList>
            <person name="Fallon T.R."/>
            <person name="Shende V.V."/>
            <person name="Wierzbicki I.H."/>
            <person name="Pendleton A.L."/>
            <person name="Watervoot N.F."/>
            <person name="Auber R.P."/>
            <person name="Gonzalez D.J."/>
            <person name="Wisecaver J.H."/>
            <person name="Moore B.S."/>
        </authorList>
    </citation>
    <scope>NUCLEOTIDE SEQUENCE [LARGE SCALE GENOMIC DNA]</scope>
    <source>
        <strain evidence="8 9">12B1</strain>
    </source>
</reference>
<keyword evidence="6 7" id="KW-0472">Membrane</keyword>
<keyword evidence="3 7" id="KW-0812">Transmembrane</keyword>
<protein>
    <recommendedName>
        <fullName evidence="7">Transmembrane 9 superfamily member</fullName>
    </recommendedName>
</protein>
<evidence type="ECO:0000256" key="1">
    <source>
        <dbReference type="ARBA" id="ARBA00004141"/>
    </source>
</evidence>
<organism evidence="8 9">
    <name type="scientific">Prymnesium parvum</name>
    <name type="common">Toxic golden alga</name>
    <dbReference type="NCBI Taxonomy" id="97485"/>
    <lineage>
        <taxon>Eukaryota</taxon>
        <taxon>Haptista</taxon>
        <taxon>Haptophyta</taxon>
        <taxon>Prymnesiophyceae</taxon>
        <taxon>Prymnesiales</taxon>
        <taxon>Prymnesiaceae</taxon>
        <taxon>Prymnesium</taxon>
    </lineage>
</organism>
<dbReference type="InterPro" id="IPR004240">
    <property type="entry name" value="EMP70"/>
</dbReference>
<dbReference type="EMBL" id="JBGBPQ010000013">
    <property type="protein sequence ID" value="KAL1511966.1"/>
    <property type="molecule type" value="Genomic_DNA"/>
</dbReference>
<dbReference type="PANTHER" id="PTHR10766:SF41">
    <property type="entry name" value="TRANSMEMBRANE 9 SUPERFAMILY MEMBER 3"/>
    <property type="match status" value="1"/>
</dbReference>
<accession>A0AB34J421</accession>
<sequence>MWFRLVIIARILTSVVYGDEYTHRYTDGEEVIIWVNKVGPYHNPQETYVYYSLPFCSSRPVDELEHRWDGLGEVLEGNDLISSGLKLRFREPVRQHTKVCQMKLDEESSSQLQYAVHNHYWYQWYIDDLPVWGMVGEVSLNDGESVEAEPNGEALVYTHKKFSISYNGNQIIQVNLTSENPVTLGEAAQLEFTYSVDWVPTELTFSRRFDRYLDYDFFEHQIHWFSIFNSFMMVIFLTGIVTLILMRTLRKDYAKYAREAADLDELDQELDESGWKQVHGDVFRPPQHLGMFCALVGTGSQLATMVFVMILFATATTLYMGRGAILIAFIMCYSLASVVCGYTSGSLYARSGGRAWIPTMLYSASIFPVFCFTVMFVLNVVALLYKSLAATPFTSILSVMLIWLFVSLPLCVLGTILGRHFAGQPNFPCRVNAIPRLIPDKRWYARPLVLIGLGGVLPFGSIFIEMYFVFTSFWNYKFYYVYGFLFLVFIILTIVTVCVTIVVTYFLLNNEDYRWPWTSFCASASTAIYVFLYSVYYFFVKTKMSGFFQTVFYFGYMGMFCLGLALMCGTLGYMGCSVFVRRIYQNIKSASHHLTKFLPAEAAQGHRYAMGRESALMLNG</sequence>
<feature type="transmembrane region" description="Helical" evidence="7">
    <location>
        <begin position="324"/>
        <end position="349"/>
    </location>
</feature>
<feature type="transmembrane region" description="Helical" evidence="7">
    <location>
        <begin position="482"/>
        <end position="508"/>
    </location>
</feature>
<dbReference type="PANTHER" id="PTHR10766">
    <property type="entry name" value="TRANSMEMBRANE 9 SUPERFAMILY PROTEIN"/>
    <property type="match status" value="1"/>
</dbReference>
<dbReference type="Pfam" id="PF02990">
    <property type="entry name" value="EMP70"/>
    <property type="match status" value="1"/>
</dbReference>
<keyword evidence="9" id="KW-1185">Reference proteome</keyword>
<evidence type="ECO:0000313" key="8">
    <source>
        <dbReference type="EMBL" id="KAL1511966.1"/>
    </source>
</evidence>
<feature type="transmembrane region" description="Helical" evidence="7">
    <location>
        <begin position="551"/>
        <end position="580"/>
    </location>
</feature>
<evidence type="ECO:0000256" key="2">
    <source>
        <dbReference type="ARBA" id="ARBA00005227"/>
    </source>
</evidence>
<comment type="caution">
    <text evidence="8">The sequence shown here is derived from an EMBL/GenBank/DDBJ whole genome shotgun (WGS) entry which is preliminary data.</text>
</comment>
<comment type="similarity">
    <text evidence="2 7">Belongs to the nonaspanin (TM9SF) (TC 9.A.2) family.</text>
</comment>
<feature type="transmembrane region" description="Helical" evidence="7">
    <location>
        <begin position="289"/>
        <end position="312"/>
    </location>
</feature>
<evidence type="ECO:0000256" key="4">
    <source>
        <dbReference type="ARBA" id="ARBA00022729"/>
    </source>
</evidence>
<feature type="transmembrane region" description="Helical" evidence="7">
    <location>
        <begin position="224"/>
        <end position="246"/>
    </location>
</feature>